<evidence type="ECO:0000259" key="2">
    <source>
        <dbReference type="Pfam" id="PF24865"/>
    </source>
</evidence>
<keyword evidence="4" id="KW-1185">Reference proteome</keyword>
<dbReference type="Pfam" id="PF24865">
    <property type="entry name" value="DUF7731"/>
    <property type="match status" value="1"/>
</dbReference>
<dbReference type="InterPro" id="IPR056633">
    <property type="entry name" value="DUF7731"/>
</dbReference>
<evidence type="ECO:0000313" key="4">
    <source>
        <dbReference type="Proteomes" id="UP001159364"/>
    </source>
</evidence>
<feature type="transmembrane region" description="Helical" evidence="1">
    <location>
        <begin position="147"/>
        <end position="166"/>
    </location>
</feature>
<evidence type="ECO:0000256" key="1">
    <source>
        <dbReference type="SAM" id="Phobius"/>
    </source>
</evidence>
<proteinExistence type="predicted"/>
<keyword evidence="1" id="KW-0472">Membrane</keyword>
<feature type="domain" description="DUF7731" evidence="2">
    <location>
        <begin position="45"/>
        <end position="130"/>
    </location>
</feature>
<keyword evidence="1" id="KW-0812">Transmembrane</keyword>
<evidence type="ECO:0000313" key="3">
    <source>
        <dbReference type="EMBL" id="KAJ8751477.1"/>
    </source>
</evidence>
<dbReference type="Proteomes" id="UP001159364">
    <property type="component" value="Linkage Group LG11"/>
</dbReference>
<dbReference type="AlphaFoldDB" id="A0AAV8SGU4"/>
<keyword evidence="1" id="KW-1133">Transmembrane helix</keyword>
<name>A0AAV8SGU4_9ROSI</name>
<sequence>MEYQRRYSGRCRLLSMFIGTLLVIGYAKAEYTLKPLRELHLSPFLQWRSAYECLLNVSDSCLNKDITLSGELDVNQTEIETYCNRGCAEHTTRYVLTCVHWAKRDFWFANKATVKDLNDTITKHCANNTAFSMEDFKSSGIKRYKENIFSCSVISLATAIFIAFLTA</sequence>
<dbReference type="PANTHER" id="PTHR34366">
    <property type="entry name" value="OS07G0289901 PROTEIN-RELATED"/>
    <property type="match status" value="1"/>
</dbReference>
<organism evidence="3 4">
    <name type="scientific">Erythroxylum novogranatense</name>
    <dbReference type="NCBI Taxonomy" id="1862640"/>
    <lineage>
        <taxon>Eukaryota</taxon>
        <taxon>Viridiplantae</taxon>
        <taxon>Streptophyta</taxon>
        <taxon>Embryophyta</taxon>
        <taxon>Tracheophyta</taxon>
        <taxon>Spermatophyta</taxon>
        <taxon>Magnoliopsida</taxon>
        <taxon>eudicotyledons</taxon>
        <taxon>Gunneridae</taxon>
        <taxon>Pentapetalae</taxon>
        <taxon>rosids</taxon>
        <taxon>fabids</taxon>
        <taxon>Malpighiales</taxon>
        <taxon>Erythroxylaceae</taxon>
        <taxon>Erythroxylum</taxon>
    </lineage>
</organism>
<protein>
    <recommendedName>
        <fullName evidence="2">DUF7731 domain-containing protein</fullName>
    </recommendedName>
</protein>
<dbReference type="EMBL" id="JAIWQS010000011">
    <property type="protein sequence ID" value="KAJ8751477.1"/>
    <property type="molecule type" value="Genomic_DNA"/>
</dbReference>
<accession>A0AAV8SGU4</accession>
<comment type="caution">
    <text evidence="3">The sequence shown here is derived from an EMBL/GenBank/DDBJ whole genome shotgun (WGS) entry which is preliminary data.</text>
</comment>
<reference evidence="3 4" key="1">
    <citation type="submission" date="2021-09" db="EMBL/GenBank/DDBJ databases">
        <title>Genomic insights and catalytic innovation underlie evolution of tropane alkaloids biosynthesis.</title>
        <authorList>
            <person name="Wang Y.-J."/>
            <person name="Tian T."/>
            <person name="Huang J.-P."/>
            <person name="Huang S.-X."/>
        </authorList>
    </citation>
    <scope>NUCLEOTIDE SEQUENCE [LARGE SCALE GENOMIC DNA]</scope>
    <source>
        <strain evidence="3">KIB-2018</strain>
        <tissue evidence="3">Leaf</tissue>
    </source>
</reference>
<dbReference type="PANTHER" id="PTHR34366:SF7">
    <property type="entry name" value="TRANSMEMBRANE PROTEIN"/>
    <property type="match status" value="1"/>
</dbReference>
<gene>
    <name evidence="3" type="ORF">K2173_016694</name>
</gene>